<accession>A0A2Z7D9P0</accession>
<gene>
    <name evidence="1" type="ORF">F511_12266</name>
</gene>
<proteinExistence type="predicted"/>
<evidence type="ECO:0000313" key="2">
    <source>
        <dbReference type="Proteomes" id="UP000250235"/>
    </source>
</evidence>
<dbReference type="AlphaFoldDB" id="A0A2Z7D9P0"/>
<dbReference type="EMBL" id="KQ988451">
    <property type="protein sequence ID" value="KZV55783.1"/>
    <property type="molecule type" value="Genomic_DNA"/>
</dbReference>
<organism evidence="1 2">
    <name type="scientific">Dorcoceras hygrometricum</name>
    <dbReference type="NCBI Taxonomy" id="472368"/>
    <lineage>
        <taxon>Eukaryota</taxon>
        <taxon>Viridiplantae</taxon>
        <taxon>Streptophyta</taxon>
        <taxon>Embryophyta</taxon>
        <taxon>Tracheophyta</taxon>
        <taxon>Spermatophyta</taxon>
        <taxon>Magnoliopsida</taxon>
        <taxon>eudicotyledons</taxon>
        <taxon>Gunneridae</taxon>
        <taxon>Pentapetalae</taxon>
        <taxon>asterids</taxon>
        <taxon>lamiids</taxon>
        <taxon>Lamiales</taxon>
        <taxon>Gesneriaceae</taxon>
        <taxon>Didymocarpoideae</taxon>
        <taxon>Trichosporeae</taxon>
        <taxon>Loxocarpinae</taxon>
        <taxon>Dorcoceras</taxon>
    </lineage>
</organism>
<sequence length="63" mass="7580">MISFMCLKCEPDPSFLLRTDEVELDRTLRCSEYPMRILDRKEKQLKNKTIPWVLVQCSWCGRE</sequence>
<dbReference type="OrthoDB" id="1726844at2759"/>
<evidence type="ECO:0000313" key="1">
    <source>
        <dbReference type="EMBL" id="KZV55783.1"/>
    </source>
</evidence>
<keyword evidence="2" id="KW-1185">Reference proteome</keyword>
<dbReference type="Proteomes" id="UP000250235">
    <property type="component" value="Unassembled WGS sequence"/>
</dbReference>
<name>A0A2Z7D9P0_9LAMI</name>
<reference evidence="1 2" key="1">
    <citation type="journal article" date="2015" name="Proc. Natl. Acad. Sci. U.S.A.">
        <title>The resurrection genome of Boea hygrometrica: A blueprint for survival of dehydration.</title>
        <authorList>
            <person name="Xiao L."/>
            <person name="Yang G."/>
            <person name="Zhang L."/>
            <person name="Yang X."/>
            <person name="Zhao S."/>
            <person name="Ji Z."/>
            <person name="Zhou Q."/>
            <person name="Hu M."/>
            <person name="Wang Y."/>
            <person name="Chen M."/>
            <person name="Xu Y."/>
            <person name="Jin H."/>
            <person name="Xiao X."/>
            <person name="Hu G."/>
            <person name="Bao F."/>
            <person name="Hu Y."/>
            <person name="Wan P."/>
            <person name="Li L."/>
            <person name="Deng X."/>
            <person name="Kuang T."/>
            <person name="Xiang C."/>
            <person name="Zhu J.K."/>
            <person name="Oliver M.J."/>
            <person name="He Y."/>
        </authorList>
    </citation>
    <scope>NUCLEOTIDE SEQUENCE [LARGE SCALE GENOMIC DNA]</scope>
    <source>
        <strain evidence="2">cv. XS01</strain>
    </source>
</reference>
<protein>
    <submittedName>
        <fullName evidence="1">Uncharacterized protein</fullName>
    </submittedName>
</protein>